<comment type="caution">
    <text evidence="2">The sequence shown here is derived from an EMBL/GenBank/DDBJ whole genome shotgun (WGS) entry which is preliminary data.</text>
</comment>
<protein>
    <recommendedName>
        <fullName evidence="4">Jacalin-type lectin domain-containing protein</fullName>
    </recommendedName>
</protein>
<gene>
    <name evidence="2" type="ORF">V7S43_016676</name>
</gene>
<sequence length="318" mass="34937">MTTDTLKVHESMTPLFVLSPAQIEAGESFTGQKFFGNSPYVQFALHGGNPSFCANNGLMENTHTLPTGQFSLVTYRLHQRYVEIKANGGPWGGGAQEQGGTDGARIRITVNEVVSRGNSKSACDTNAFQGRIAEVLVYDVVLDDAKVEIVEKYLHDKWWGQKPLPETATSAASAADPEASTDDVPNDKATNTSLAVNPVNPATEAASVAPEVDPRVIEVTQEASPTEKPLIEGTQQTSTTKTHHQHKVVMVATGPHRSHHQRKQKMQLQHITKATQWPKAVKDRVDYIRNFQLGVDVLQALIREHKKDLIALREELFA</sequence>
<organism evidence="2 3">
    <name type="scientific">Phytophthora oleae</name>
    <dbReference type="NCBI Taxonomy" id="2107226"/>
    <lineage>
        <taxon>Eukaryota</taxon>
        <taxon>Sar</taxon>
        <taxon>Stramenopiles</taxon>
        <taxon>Oomycota</taxon>
        <taxon>Peronosporomycetes</taxon>
        <taxon>Peronosporales</taxon>
        <taxon>Peronosporaceae</taxon>
        <taxon>Phytophthora</taxon>
    </lineage>
</organism>
<keyword evidence="3" id="KW-1185">Reference proteome</keyword>
<dbReference type="SUPFAM" id="SSF49899">
    <property type="entry name" value="Concanavalin A-like lectins/glucanases"/>
    <property type="match status" value="1"/>
</dbReference>
<dbReference type="AlphaFoldDB" id="A0ABD3EVH1"/>
<dbReference type="EMBL" id="JBIMZQ010000055">
    <property type="protein sequence ID" value="KAL3658287.1"/>
    <property type="molecule type" value="Genomic_DNA"/>
</dbReference>
<reference evidence="2 3" key="1">
    <citation type="submission" date="2024-09" db="EMBL/GenBank/DDBJ databases">
        <title>Genome sequencing and assembly of Phytophthora oleae, isolate VK10A, causative agent of rot of olive drupes.</title>
        <authorList>
            <person name="Conti Taguali S."/>
            <person name="Riolo M."/>
            <person name="La Spada F."/>
            <person name="Cacciola S.O."/>
            <person name="Dionisio G."/>
        </authorList>
    </citation>
    <scope>NUCLEOTIDE SEQUENCE [LARGE SCALE GENOMIC DNA]</scope>
    <source>
        <strain evidence="2 3">VK10A</strain>
    </source>
</reference>
<evidence type="ECO:0000313" key="3">
    <source>
        <dbReference type="Proteomes" id="UP001632037"/>
    </source>
</evidence>
<evidence type="ECO:0000256" key="1">
    <source>
        <dbReference type="SAM" id="MobiDB-lite"/>
    </source>
</evidence>
<accession>A0ABD3EVH1</accession>
<evidence type="ECO:0000313" key="2">
    <source>
        <dbReference type="EMBL" id="KAL3658287.1"/>
    </source>
</evidence>
<name>A0ABD3EVH1_9STRA</name>
<evidence type="ECO:0008006" key="4">
    <source>
        <dbReference type="Google" id="ProtNLM"/>
    </source>
</evidence>
<feature type="compositionally biased region" description="Low complexity" evidence="1">
    <location>
        <begin position="169"/>
        <end position="178"/>
    </location>
</feature>
<feature type="region of interest" description="Disordered" evidence="1">
    <location>
        <begin position="169"/>
        <end position="200"/>
    </location>
</feature>
<dbReference type="Proteomes" id="UP001632037">
    <property type="component" value="Unassembled WGS sequence"/>
</dbReference>
<dbReference type="InterPro" id="IPR013320">
    <property type="entry name" value="ConA-like_dom_sf"/>
</dbReference>
<proteinExistence type="predicted"/>